<feature type="transmembrane region" description="Helical" evidence="1">
    <location>
        <begin position="128"/>
        <end position="152"/>
    </location>
</feature>
<proteinExistence type="predicted"/>
<dbReference type="Proteomes" id="UP001595721">
    <property type="component" value="Unassembled WGS sequence"/>
</dbReference>
<keyword evidence="1" id="KW-0812">Transmembrane</keyword>
<sequence length="166" mass="18391">MILAHLPSGYLFGRAAGGRDRAVLIAALIGSVAPDFDMFWFHLVDQGQTHHHRFWPHIPMIWAGIAALVLPLIAVTARRWLAPAAAFLGAVMLHLVLDTFNGGILWLWPFSDRLITLVTVPATRSHWVLSFLTHWSVLAEIAIILAAAALLLRDRLAARASRRRIG</sequence>
<keyword evidence="3" id="KW-1185">Reference proteome</keyword>
<dbReference type="RefSeq" id="WP_377742051.1">
    <property type="nucleotide sequence ID" value="NZ_JBHRXJ010000001.1"/>
</dbReference>
<keyword evidence="2" id="KW-0378">Hydrolase</keyword>
<dbReference type="InterPro" id="IPR007404">
    <property type="entry name" value="YdjM-like"/>
</dbReference>
<dbReference type="Pfam" id="PF04307">
    <property type="entry name" value="YdjM"/>
    <property type="match status" value="1"/>
</dbReference>
<feature type="transmembrane region" description="Helical" evidence="1">
    <location>
        <begin position="87"/>
        <end position="108"/>
    </location>
</feature>
<name>A0ABV7R1C3_9RHOB</name>
<evidence type="ECO:0000256" key="1">
    <source>
        <dbReference type="SAM" id="Phobius"/>
    </source>
</evidence>
<keyword evidence="1" id="KW-1133">Transmembrane helix</keyword>
<feature type="transmembrane region" description="Helical" evidence="1">
    <location>
        <begin position="54"/>
        <end position="75"/>
    </location>
</feature>
<evidence type="ECO:0000313" key="2">
    <source>
        <dbReference type="EMBL" id="MFC3526735.1"/>
    </source>
</evidence>
<gene>
    <name evidence="2" type="ORF">ACFOMH_01030</name>
</gene>
<protein>
    <submittedName>
        <fullName evidence="2">Metal-dependent hydrolase</fullName>
    </submittedName>
</protein>
<reference evidence="3" key="1">
    <citation type="journal article" date="2019" name="Int. J. Syst. Evol. Microbiol.">
        <title>The Global Catalogue of Microorganisms (GCM) 10K type strain sequencing project: providing services to taxonomists for standard genome sequencing and annotation.</title>
        <authorList>
            <consortium name="The Broad Institute Genomics Platform"/>
            <consortium name="The Broad Institute Genome Sequencing Center for Infectious Disease"/>
            <person name="Wu L."/>
            <person name="Ma J."/>
        </authorList>
    </citation>
    <scope>NUCLEOTIDE SEQUENCE [LARGE SCALE GENOMIC DNA]</scope>
    <source>
        <strain evidence="3">KCTC 42899</strain>
    </source>
</reference>
<feature type="transmembrane region" description="Helical" evidence="1">
    <location>
        <begin position="21"/>
        <end position="42"/>
    </location>
</feature>
<keyword evidence="1" id="KW-0472">Membrane</keyword>
<accession>A0ABV7R1C3</accession>
<organism evidence="2 3">
    <name type="scientific">Paracoccus mangrovi</name>
    <dbReference type="NCBI Taxonomy" id="1715645"/>
    <lineage>
        <taxon>Bacteria</taxon>
        <taxon>Pseudomonadati</taxon>
        <taxon>Pseudomonadota</taxon>
        <taxon>Alphaproteobacteria</taxon>
        <taxon>Rhodobacterales</taxon>
        <taxon>Paracoccaceae</taxon>
        <taxon>Paracoccus</taxon>
    </lineage>
</organism>
<dbReference type="EMBL" id="JBHRXJ010000001">
    <property type="protein sequence ID" value="MFC3526735.1"/>
    <property type="molecule type" value="Genomic_DNA"/>
</dbReference>
<comment type="caution">
    <text evidence="2">The sequence shown here is derived from an EMBL/GenBank/DDBJ whole genome shotgun (WGS) entry which is preliminary data.</text>
</comment>
<dbReference type="GO" id="GO:0016787">
    <property type="term" value="F:hydrolase activity"/>
    <property type="evidence" value="ECO:0007669"/>
    <property type="project" value="UniProtKB-KW"/>
</dbReference>
<evidence type="ECO:0000313" key="3">
    <source>
        <dbReference type="Proteomes" id="UP001595721"/>
    </source>
</evidence>